<feature type="compositionally biased region" description="Low complexity" evidence="1">
    <location>
        <begin position="27"/>
        <end position="51"/>
    </location>
</feature>
<proteinExistence type="predicted"/>
<evidence type="ECO:0000313" key="6">
    <source>
        <dbReference type="Proteomes" id="UP000288711"/>
    </source>
</evidence>
<name>K1E6I0_9MICO</name>
<accession>K1E6I0</accession>
<feature type="transmembrane region" description="Helical" evidence="2">
    <location>
        <begin position="184"/>
        <end position="204"/>
    </location>
</feature>
<protein>
    <recommendedName>
        <fullName evidence="7">Integral membrane protein</fullName>
    </recommendedName>
</protein>
<dbReference type="Pfam" id="PF12811">
    <property type="entry name" value="BaxI_1"/>
    <property type="match status" value="1"/>
</dbReference>
<reference evidence="4 6" key="1">
    <citation type="journal article" date="2009" name="Int. J. Syst. Evol. Microbiol.">
        <title>Janibacter hoylei sp. nov., Bacillus isronensis sp. nov. and Bacillus aryabhattai sp. nov., isolated from cryotubes used for collecting air from the upper atmosphere.</title>
        <authorList>
            <person name="Shivaji S."/>
            <person name="Chaturvedi P."/>
            <person name="Begum Z."/>
            <person name="Pindi P.K."/>
            <person name="Manorama R."/>
            <person name="Padmanaban D.A."/>
            <person name="Shouche Y.S."/>
            <person name="Pawar S."/>
            <person name="Vaishampayan P."/>
            <person name="Dutt C.B."/>
            <person name="Datta G.N."/>
            <person name="Manchanda R.K."/>
            <person name="Rao U.R."/>
            <person name="Bhargava P.M."/>
            <person name="Narlikar J.V."/>
        </authorList>
    </citation>
    <scope>NUCLEOTIDE SEQUENCE [LARGE SCALE GENOMIC DNA]</scope>
    <source>
        <strain evidence="4 6">PVAS-1</strain>
    </source>
</reference>
<feature type="transmembrane region" description="Helical" evidence="2">
    <location>
        <begin position="148"/>
        <end position="172"/>
    </location>
</feature>
<feature type="transmembrane region" description="Helical" evidence="2">
    <location>
        <begin position="287"/>
        <end position="304"/>
    </location>
</feature>
<organism evidence="3 5">
    <name type="scientific">Janibacter hoylei PVAS-1</name>
    <dbReference type="NCBI Taxonomy" id="1210046"/>
    <lineage>
        <taxon>Bacteria</taxon>
        <taxon>Bacillati</taxon>
        <taxon>Actinomycetota</taxon>
        <taxon>Actinomycetes</taxon>
        <taxon>Micrococcales</taxon>
        <taxon>Intrasporangiaceae</taxon>
        <taxon>Janibacter</taxon>
    </lineage>
</organism>
<evidence type="ECO:0000256" key="2">
    <source>
        <dbReference type="SAM" id="Phobius"/>
    </source>
</evidence>
<evidence type="ECO:0000313" key="5">
    <source>
        <dbReference type="Proteomes" id="UP000004474"/>
    </source>
</evidence>
<dbReference type="PANTHER" id="PTHR41282:SF1">
    <property type="entry name" value="CONSERVED TRANSMEMBRANE PROTEIN-RELATED"/>
    <property type="match status" value="1"/>
</dbReference>
<feature type="transmembrane region" description="Helical" evidence="2">
    <location>
        <begin position="92"/>
        <end position="113"/>
    </location>
</feature>
<reference evidence="3 5" key="2">
    <citation type="journal article" date="2012" name="J. Bacteriol.">
        <title>Genome Sequence of Janibacter hoylei MTCC8307, Isolated from the Stratospheric Air.</title>
        <authorList>
            <person name="Pawar S.P."/>
            <person name="Dhotre D.P."/>
            <person name="Shetty S.A."/>
            <person name="Chowdhury S.P."/>
            <person name="Chaudhari B.L."/>
            <person name="Shouche Y.S."/>
        </authorList>
    </citation>
    <scope>NUCLEOTIDE SEQUENCE [LARGE SCALE GENOMIC DNA]</scope>
    <source>
        <strain evidence="3 5">PVAS-1</strain>
    </source>
</reference>
<feature type="region of interest" description="Disordered" evidence="1">
    <location>
        <begin position="14"/>
        <end position="81"/>
    </location>
</feature>
<evidence type="ECO:0000313" key="4">
    <source>
        <dbReference type="EMBL" id="RWU84762.1"/>
    </source>
</evidence>
<evidence type="ECO:0000313" key="3">
    <source>
        <dbReference type="EMBL" id="EKA62676.1"/>
    </source>
</evidence>
<dbReference type="OrthoDB" id="116480at2"/>
<dbReference type="eggNOG" id="COG4760">
    <property type="taxonomic scope" value="Bacteria"/>
</dbReference>
<keyword evidence="2" id="KW-0472">Membrane</keyword>
<comment type="caution">
    <text evidence="3">The sequence shown here is derived from an EMBL/GenBank/DDBJ whole genome shotgun (WGS) entry which is preliminary data.</text>
</comment>
<dbReference type="InterPro" id="IPR010539">
    <property type="entry name" value="BaxI_1-like"/>
</dbReference>
<feature type="transmembrane region" description="Helical" evidence="2">
    <location>
        <begin position="119"/>
        <end position="141"/>
    </location>
</feature>
<dbReference type="Proteomes" id="UP000288711">
    <property type="component" value="Unassembled WGS sequence"/>
</dbReference>
<feature type="compositionally biased region" description="Gly residues" evidence="1">
    <location>
        <begin position="69"/>
        <end position="81"/>
    </location>
</feature>
<dbReference type="Proteomes" id="UP000004474">
    <property type="component" value="Unassembled WGS sequence"/>
</dbReference>
<dbReference type="PANTHER" id="PTHR41282">
    <property type="entry name" value="CONSERVED TRANSMEMBRANE PROTEIN-RELATED"/>
    <property type="match status" value="1"/>
</dbReference>
<keyword evidence="2" id="KW-0812">Transmembrane</keyword>
<evidence type="ECO:0000256" key="1">
    <source>
        <dbReference type="SAM" id="MobiDB-lite"/>
    </source>
</evidence>
<feature type="transmembrane region" description="Helical" evidence="2">
    <location>
        <begin position="216"/>
        <end position="238"/>
    </location>
</feature>
<keyword evidence="6" id="KW-1185">Reference proteome</keyword>
<dbReference type="RefSeq" id="WP_007923964.1">
    <property type="nucleotide sequence ID" value="NZ_ALWX01000003.1"/>
</dbReference>
<dbReference type="EMBL" id="ALWX01000003">
    <property type="protein sequence ID" value="EKA62676.1"/>
    <property type="molecule type" value="Genomic_DNA"/>
</dbReference>
<dbReference type="STRING" id="1210046.B277_00610"/>
<reference evidence="4" key="3">
    <citation type="submission" date="2017-11" db="EMBL/GenBank/DDBJ databases">
        <authorList>
            <person name="Seuylemezian A."/>
            <person name="Cooper K."/>
            <person name="Vaishampayan P."/>
        </authorList>
    </citation>
    <scope>NUCLEOTIDE SEQUENCE</scope>
    <source>
        <strain evidence="4">PVAS-1</strain>
    </source>
</reference>
<dbReference type="PATRIC" id="fig|1210046.3.peg.122"/>
<feature type="transmembrane region" description="Helical" evidence="2">
    <location>
        <begin position="244"/>
        <end position="266"/>
    </location>
</feature>
<evidence type="ECO:0008006" key="7">
    <source>
        <dbReference type="Google" id="ProtNLM"/>
    </source>
</evidence>
<sequence>MSNPILGRVEKDAQSGYAGFRDSSAAPQQGYQTGYGQAPQGYQQPGHPQGYGQQGYGQQGYGQPQPGFGQPGPVGGFGGDGGGGRSLTLDDVLMRTGALFGVLLVVAAGAWTASAISPALGGLALLVGLVATLGMGIFLAFRRKPVGVVLAVVYAAFEGLFVGAISQSYGAAFDPPGTPIFESIVVQAVLATLCVFGAMLLLYSTGIIKVTQKFRAIVGMMTLGYFVFALINLGYALFFGGAPFGIGGSGLLGIGISLFATGLAAVNLAIDFDNISLAIRTQAPVNYGWTLALGLVITVVWLYLELLRLLARLRSD</sequence>
<keyword evidence="2" id="KW-1133">Transmembrane helix</keyword>
<dbReference type="EMBL" id="PIPF01000003">
    <property type="protein sequence ID" value="RWU84762.1"/>
    <property type="molecule type" value="Genomic_DNA"/>
</dbReference>
<dbReference type="AlphaFoldDB" id="K1E6I0"/>
<gene>
    <name evidence="3" type="ORF">B277_00610</name>
    <name evidence="4" type="ORF">CWN80_04100</name>
</gene>